<reference evidence="17" key="1">
    <citation type="submission" date="2021-01" db="EMBL/GenBank/DDBJ databases">
        <title>Genomic Encyclopedia of Type Strains, Phase IV (KMG-IV): sequencing the most valuable type-strain genomes for metagenomic binning, comparative biology and taxonomic classification.</title>
        <authorList>
            <person name="Goeker M."/>
        </authorList>
    </citation>
    <scope>NUCLEOTIDE SEQUENCE</scope>
    <source>
        <strain evidence="17">DSM 23230</strain>
    </source>
</reference>
<evidence type="ECO:0000259" key="16">
    <source>
        <dbReference type="Pfam" id="PF00365"/>
    </source>
</evidence>
<name>A0A938XNE7_9FIRM</name>
<evidence type="ECO:0000313" key="18">
    <source>
        <dbReference type="Proteomes" id="UP000774000"/>
    </source>
</evidence>
<feature type="binding site" evidence="15">
    <location>
        <begin position="102"/>
        <end position="105"/>
    </location>
    <ligand>
        <name>ATP</name>
        <dbReference type="ChEBI" id="CHEBI:30616"/>
    </ligand>
</feature>
<dbReference type="GO" id="GO:0061621">
    <property type="term" value="P:canonical glycolysis"/>
    <property type="evidence" value="ECO:0007669"/>
    <property type="project" value="TreeGrafter"/>
</dbReference>
<evidence type="ECO:0000256" key="8">
    <source>
        <dbReference type="ARBA" id="ARBA00022723"/>
    </source>
</evidence>
<dbReference type="GO" id="GO:0005524">
    <property type="term" value="F:ATP binding"/>
    <property type="evidence" value="ECO:0007669"/>
    <property type="project" value="UniProtKB-UniRule"/>
</dbReference>
<dbReference type="PANTHER" id="PTHR13697:SF4">
    <property type="entry name" value="ATP-DEPENDENT 6-PHOSPHOFRUCTOKINASE"/>
    <property type="match status" value="1"/>
</dbReference>
<dbReference type="InterPro" id="IPR000023">
    <property type="entry name" value="Phosphofructokinase_dom"/>
</dbReference>
<dbReference type="InterPro" id="IPR035966">
    <property type="entry name" value="PKF_sf"/>
</dbReference>
<dbReference type="GO" id="GO:0048029">
    <property type="term" value="F:monosaccharide binding"/>
    <property type="evidence" value="ECO:0007669"/>
    <property type="project" value="TreeGrafter"/>
</dbReference>
<dbReference type="PROSITE" id="PS00433">
    <property type="entry name" value="PHOSPHOFRUCTOKINASE"/>
    <property type="match status" value="1"/>
</dbReference>
<evidence type="ECO:0000313" key="17">
    <source>
        <dbReference type="EMBL" id="MBM7555628.1"/>
    </source>
</evidence>
<protein>
    <recommendedName>
        <fullName evidence="15">ATP-dependent 6-phosphofructokinase</fullName>
        <shortName evidence="15">ATP-PFK</shortName>
        <shortName evidence="15">Phosphofructokinase</shortName>
        <ecNumber evidence="15">2.7.1.11</ecNumber>
    </recommendedName>
    <alternativeName>
        <fullName evidence="15">Phosphohexokinase</fullName>
    </alternativeName>
</protein>
<feature type="binding site" description="in other chain" evidence="15">
    <location>
        <begin position="265"/>
        <end position="268"/>
    </location>
    <ligand>
        <name>substrate</name>
        <note>ligand shared between dimeric partners</note>
    </ligand>
</feature>
<evidence type="ECO:0000256" key="4">
    <source>
        <dbReference type="ARBA" id="ARBA00004679"/>
    </source>
</evidence>
<dbReference type="InterPro" id="IPR012003">
    <property type="entry name" value="ATP_PFK_prok-type"/>
</dbReference>
<organism evidence="17 18">
    <name type="scientific">Halanaerobacter jeridensis</name>
    <dbReference type="NCBI Taxonomy" id="706427"/>
    <lineage>
        <taxon>Bacteria</taxon>
        <taxon>Bacillati</taxon>
        <taxon>Bacillota</taxon>
        <taxon>Clostridia</taxon>
        <taxon>Halanaerobiales</taxon>
        <taxon>Halobacteroidaceae</taxon>
        <taxon>Halanaerobacter</taxon>
    </lineage>
</organism>
<evidence type="ECO:0000256" key="15">
    <source>
        <dbReference type="HAMAP-Rule" id="MF_00339"/>
    </source>
</evidence>
<dbReference type="Gene3D" id="3.40.50.450">
    <property type="match status" value="1"/>
</dbReference>
<keyword evidence="12 15" id="KW-0460">Magnesium</keyword>
<feature type="binding site" description="in other chain" evidence="15">
    <location>
        <begin position="186"/>
        <end position="188"/>
    </location>
    <ligand>
        <name>ADP</name>
        <dbReference type="ChEBI" id="CHEBI:456216"/>
        <note>allosteric activator; ligand shared between dimeric partners</note>
    </ligand>
</feature>
<feature type="domain" description="Phosphofructokinase" evidence="16">
    <location>
        <begin position="4"/>
        <end position="290"/>
    </location>
</feature>
<dbReference type="HAMAP" id="MF_00339">
    <property type="entry name" value="Phosphofructokinase_I_B1"/>
    <property type="match status" value="1"/>
</dbReference>
<dbReference type="GO" id="GO:0070095">
    <property type="term" value="F:fructose-6-phosphate binding"/>
    <property type="evidence" value="ECO:0007669"/>
    <property type="project" value="TreeGrafter"/>
</dbReference>
<dbReference type="PRINTS" id="PR00476">
    <property type="entry name" value="PHFRCTKINASE"/>
</dbReference>
<feature type="binding site" evidence="15">
    <location>
        <position position="259"/>
    </location>
    <ligand>
        <name>substrate</name>
        <note>ligand shared between dimeric partners</note>
    </ligand>
</feature>
<evidence type="ECO:0000256" key="9">
    <source>
        <dbReference type="ARBA" id="ARBA00022741"/>
    </source>
</evidence>
<comment type="caution">
    <text evidence="17">The sequence shown here is derived from an EMBL/GenBank/DDBJ whole genome shotgun (WGS) entry which is preliminary data.</text>
</comment>
<dbReference type="GO" id="GO:0003872">
    <property type="term" value="F:6-phosphofructokinase activity"/>
    <property type="evidence" value="ECO:0007669"/>
    <property type="project" value="UniProtKB-UniRule"/>
</dbReference>
<keyword evidence="11 15" id="KW-0067">ATP-binding</keyword>
<feature type="binding site" description="in other chain" evidence="15">
    <location>
        <begin position="126"/>
        <end position="128"/>
    </location>
    <ligand>
        <name>substrate</name>
        <note>ligand shared between dimeric partners</note>
    </ligand>
</feature>
<evidence type="ECO:0000256" key="2">
    <source>
        <dbReference type="ARBA" id="ARBA00002659"/>
    </source>
</evidence>
<dbReference type="InterPro" id="IPR022953">
    <property type="entry name" value="ATP_PFK"/>
</dbReference>
<keyword evidence="9 15" id="KW-0547">Nucleotide-binding</keyword>
<keyword evidence="5 15" id="KW-0963">Cytoplasm</keyword>
<comment type="catalytic activity">
    <reaction evidence="14 15">
        <text>beta-D-fructose 6-phosphate + ATP = beta-D-fructose 1,6-bisphosphate + ADP + H(+)</text>
        <dbReference type="Rhea" id="RHEA:16109"/>
        <dbReference type="ChEBI" id="CHEBI:15378"/>
        <dbReference type="ChEBI" id="CHEBI:30616"/>
        <dbReference type="ChEBI" id="CHEBI:32966"/>
        <dbReference type="ChEBI" id="CHEBI:57634"/>
        <dbReference type="ChEBI" id="CHEBI:456216"/>
        <dbReference type="EC" id="2.7.1.11"/>
    </reaction>
</comment>
<dbReference type="SUPFAM" id="SSF53784">
    <property type="entry name" value="Phosphofructokinase"/>
    <property type="match status" value="1"/>
</dbReference>
<comment type="pathway">
    <text evidence="4 15">Carbohydrate degradation; glycolysis; D-glyceraldehyde 3-phosphate and glycerone phosphate from D-glucose: step 3/4.</text>
</comment>
<evidence type="ECO:0000256" key="7">
    <source>
        <dbReference type="ARBA" id="ARBA00022679"/>
    </source>
</evidence>
<keyword evidence="6 15" id="KW-0021">Allosteric enzyme</keyword>
<comment type="function">
    <text evidence="2 15">Catalyzes the phosphorylation of D-fructose 6-phosphate to fructose 1,6-bisphosphate by ATP, the first committing step of glycolysis.</text>
</comment>
<comment type="caution">
    <text evidence="15">Lacks conserved residue(s) required for the propagation of feature annotation.</text>
</comment>
<dbReference type="FunFam" id="3.40.50.460:FF:000002">
    <property type="entry name" value="ATP-dependent 6-phosphofructokinase"/>
    <property type="match status" value="1"/>
</dbReference>
<dbReference type="Gene3D" id="3.40.50.460">
    <property type="entry name" value="Phosphofructokinase domain"/>
    <property type="match status" value="1"/>
</dbReference>
<keyword evidence="18" id="KW-1185">Reference proteome</keyword>
<dbReference type="EMBL" id="JAFBDQ010000002">
    <property type="protein sequence ID" value="MBM7555628.1"/>
    <property type="molecule type" value="Genomic_DNA"/>
</dbReference>
<evidence type="ECO:0000256" key="13">
    <source>
        <dbReference type="ARBA" id="ARBA00023152"/>
    </source>
</evidence>
<feature type="binding site" description="in other chain" evidence="15">
    <location>
        <position position="155"/>
    </location>
    <ligand>
        <name>ADP</name>
        <dbReference type="ChEBI" id="CHEBI:456216"/>
        <note>allosteric activator; ligand shared between dimeric partners</note>
    </ligand>
</feature>
<dbReference type="FunFam" id="3.40.50.450:FF:000001">
    <property type="entry name" value="ATP-dependent 6-phosphofructokinase"/>
    <property type="match status" value="1"/>
</dbReference>
<feature type="binding site" description="in other chain" evidence="15">
    <location>
        <position position="223"/>
    </location>
    <ligand>
        <name>substrate</name>
        <note>ligand shared between dimeric partners</note>
    </ligand>
</feature>
<dbReference type="PIRSF" id="PIRSF000532">
    <property type="entry name" value="ATP_PFK_prok"/>
    <property type="match status" value="1"/>
</dbReference>
<feature type="binding site" evidence="15">
    <location>
        <begin position="21"/>
        <end position="25"/>
    </location>
    <ligand>
        <name>ADP</name>
        <dbReference type="ChEBI" id="CHEBI:456216"/>
        <note>allosteric activator; ligand shared between dimeric partners</note>
    </ligand>
</feature>
<feature type="binding site" evidence="15">
    <location>
        <position position="103"/>
    </location>
    <ligand>
        <name>Mg(2+)</name>
        <dbReference type="ChEBI" id="CHEBI:18420"/>
        <note>catalytic</note>
    </ligand>
</feature>
<comment type="subcellular location">
    <subcellularLocation>
        <location evidence="3 15">Cytoplasm</location>
    </subcellularLocation>
</comment>
<dbReference type="NCBIfam" id="NF002872">
    <property type="entry name" value="PRK03202.1"/>
    <property type="match status" value="1"/>
</dbReference>
<dbReference type="InterPro" id="IPR012828">
    <property type="entry name" value="PFKA_ATP_prok"/>
</dbReference>
<feature type="binding site" description="in other chain" evidence="15">
    <location>
        <begin position="214"/>
        <end position="216"/>
    </location>
    <ligand>
        <name>ADP</name>
        <dbReference type="ChEBI" id="CHEBI:456216"/>
        <note>allosteric activator; ligand shared between dimeric partners</note>
    </ligand>
</feature>
<gene>
    <name evidence="15" type="primary">pfkA</name>
    <name evidence="17" type="ORF">JOC47_000453</name>
</gene>
<evidence type="ECO:0000256" key="14">
    <source>
        <dbReference type="ARBA" id="ARBA00048070"/>
    </source>
</evidence>
<evidence type="ECO:0000256" key="1">
    <source>
        <dbReference type="ARBA" id="ARBA00001946"/>
    </source>
</evidence>
<dbReference type="GO" id="GO:0005945">
    <property type="term" value="C:6-phosphofructokinase complex"/>
    <property type="evidence" value="ECO:0007669"/>
    <property type="project" value="TreeGrafter"/>
</dbReference>
<feature type="binding site" evidence="15">
    <location>
        <position position="163"/>
    </location>
    <ligand>
        <name>substrate</name>
        <note>ligand shared between dimeric partners</note>
    </ligand>
</feature>
<proteinExistence type="inferred from homology"/>
<dbReference type="RefSeq" id="WP_204700355.1">
    <property type="nucleotide sequence ID" value="NZ_JAFBDQ010000002.1"/>
</dbReference>
<feature type="binding site" description="in other chain" evidence="15">
    <location>
        <begin position="170"/>
        <end position="172"/>
    </location>
    <ligand>
        <name>substrate</name>
        <note>ligand shared between dimeric partners</note>
    </ligand>
</feature>
<evidence type="ECO:0000256" key="11">
    <source>
        <dbReference type="ARBA" id="ARBA00022840"/>
    </source>
</evidence>
<comment type="cofactor">
    <cofactor evidence="1 15">
        <name>Mg(2+)</name>
        <dbReference type="ChEBI" id="CHEBI:18420"/>
    </cofactor>
</comment>
<evidence type="ECO:0000256" key="3">
    <source>
        <dbReference type="ARBA" id="ARBA00004496"/>
    </source>
</evidence>
<keyword evidence="13 15" id="KW-0324">Glycolysis</keyword>
<dbReference type="PANTHER" id="PTHR13697">
    <property type="entry name" value="PHOSPHOFRUCTOKINASE"/>
    <property type="match status" value="1"/>
</dbReference>
<sequence>MSNLAVLTSGGDAPGMNAAVRAVVRKALSEGLEVFGVQRGYAGVIDGDFIKLNSSSVSDVIGQGGTFLRSARCDEFRTPAGRKKAAEKLRSKGIENLVVIGGDGSFTGAKLLSEETGINTIGVPATIDNDIACTHDSIGYDTALNTIIDAISKIRDTASSHERAFVIETMGRHAGFLALAAGLAGGAESILVPERKTDVDEVCQTIQKDYEEGKIHSIILVAEGVELEGQRFETNREMNESPAFALSKEISDRTEFEARVTILGHIQRGGAPTGRDRLLASRLGAAAVDRLLAGESNVMVGLVNSQVQASPIKDAIEQEKELDMDLYELSTILS</sequence>
<accession>A0A938XNE7</accession>
<comment type="similarity">
    <text evidence="15">Belongs to the phosphofructokinase type A (PFKA) family. ATP-dependent PFK group I subfamily. Prokaryotic clade 'B1' sub-subfamily.</text>
</comment>
<evidence type="ECO:0000256" key="6">
    <source>
        <dbReference type="ARBA" id="ARBA00022533"/>
    </source>
</evidence>
<evidence type="ECO:0000256" key="12">
    <source>
        <dbReference type="ARBA" id="ARBA00022842"/>
    </source>
</evidence>
<dbReference type="Proteomes" id="UP000774000">
    <property type="component" value="Unassembled WGS sequence"/>
</dbReference>
<comment type="activity regulation">
    <text evidence="15">Allosterically activated by ADP and other diphosphonucleosides, and allosterically inhibited by phosphoenolpyruvate.</text>
</comment>
<feature type="active site" description="Proton acceptor" evidence="15">
    <location>
        <position position="128"/>
    </location>
</feature>
<dbReference type="GO" id="GO:0046872">
    <property type="term" value="F:metal ion binding"/>
    <property type="evidence" value="ECO:0007669"/>
    <property type="project" value="UniProtKB-KW"/>
</dbReference>
<keyword evidence="8 15" id="KW-0479">Metal-binding</keyword>
<comment type="subunit">
    <text evidence="15">Homotetramer.</text>
</comment>
<dbReference type="EC" id="2.7.1.11" evidence="15"/>
<dbReference type="GO" id="GO:0030388">
    <property type="term" value="P:fructose 1,6-bisphosphate metabolic process"/>
    <property type="evidence" value="ECO:0007669"/>
    <property type="project" value="TreeGrafter"/>
</dbReference>
<dbReference type="NCBIfam" id="TIGR02482">
    <property type="entry name" value="PFKA_ATP"/>
    <property type="match status" value="1"/>
</dbReference>
<evidence type="ECO:0000256" key="10">
    <source>
        <dbReference type="ARBA" id="ARBA00022777"/>
    </source>
</evidence>
<evidence type="ECO:0000256" key="5">
    <source>
        <dbReference type="ARBA" id="ARBA00022490"/>
    </source>
</evidence>
<feature type="binding site" evidence="15">
    <location>
        <begin position="72"/>
        <end position="73"/>
    </location>
    <ligand>
        <name>ATP</name>
        <dbReference type="ChEBI" id="CHEBI:30616"/>
    </ligand>
</feature>
<keyword evidence="7 15" id="KW-0808">Transferase</keyword>
<dbReference type="InterPro" id="IPR015912">
    <property type="entry name" value="Phosphofructokinase_CS"/>
</dbReference>
<dbReference type="GO" id="GO:0042802">
    <property type="term" value="F:identical protein binding"/>
    <property type="evidence" value="ECO:0007669"/>
    <property type="project" value="TreeGrafter"/>
</dbReference>
<dbReference type="AlphaFoldDB" id="A0A938XNE7"/>
<dbReference type="Pfam" id="PF00365">
    <property type="entry name" value="PFK"/>
    <property type="match status" value="1"/>
</dbReference>
<dbReference type="GO" id="GO:0016208">
    <property type="term" value="F:AMP binding"/>
    <property type="evidence" value="ECO:0007669"/>
    <property type="project" value="TreeGrafter"/>
</dbReference>
<keyword evidence="10 15" id="KW-0418">Kinase</keyword>
<dbReference type="GO" id="GO:0006002">
    <property type="term" value="P:fructose 6-phosphate metabolic process"/>
    <property type="evidence" value="ECO:0007669"/>
    <property type="project" value="UniProtKB-UniRule"/>
</dbReference>
<feature type="binding site" evidence="15">
    <location>
        <position position="11"/>
    </location>
    <ligand>
        <name>ATP</name>
        <dbReference type="ChEBI" id="CHEBI:30616"/>
    </ligand>
</feature>